<keyword evidence="5" id="KW-0378">Hydrolase</keyword>
<name>A0A929FWR1_9PSEU</name>
<dbReference type="RefSeq" id="WP_193927252.1">
    <property type="nucleotide sequence ID" value="NZ_JADEYC010000007.1"/>
</dbReference>
<dbReference type="SUPFAM" id="SSF50494">
    <property type="entry name" value="Trypsin-like serine proteases"/>
    <property type="match status" value="1"/>
</dbReference>
<comment type="similarity">
    <text evidence="1">Belongs to the peptidase S1 family.</text>
</comment>
<dbReference type="Pfam" id="PF00089">
    <property type="entry name" value="Trypsin"/>
    <property type="match status" value="1"/>
</dbReference>
<sequence length="252" mass="25897">MAVSGAVGACAAMVALVPSAAAGVQPYIVGGHEATEEYPFMVSLQSTEGQHSCGGSLVADDWVVTAAHCVPVEGQLQARVGSADRAAGGTVAGVSETVVHPGFNFGNTAGGDDIALVKLDRQVPQQPVRIAEEAGPAGTPTRILGWGVTCDNSQECPETPQQLQELDTELVPAERCTEINAERELCMDSPTEGAQACYGDSGGPKLRGKPGDWELIGATSRDGDDDPACGTGTGIYTDVTAYGDWIAQHIAA</sequence>
<dbReference type="InterPro" id="IPR009003">
    <property type="entry name" value="Peptidase_S1_PA"/>
</dbReference>
<dbReference type="PANTHER" id="PTHR24276:SF98">
    <property type="entry name" value="FI18310P1-RELATED"/>
    <property type="match status" value="1"/>
</dbReference>
<keyword evidence="5" id="KW-0645">Protease</keyword>
<evidence type="ECO:0000256" key="2">
    <source>
        <dbReference type="ARBA" id="ARBA00023157"/>
    </source>
</evidence>
<protein>
    <submittedName>
        <fullName evidence="5">Serine protease</fullName>
    </submittedName>
</protein>
<dbReference type="InterPro" id="IPR043504">
    <property type="entry name" value="Peptidase_S1_PA_chymotrypsin"/>
</dbReference>
<dbReference type="EMBL" id="JADEYC010000007">
    <property type="protein sequence ID" value="MBE9373821.1"/>
    <property type="molecule type" value="Genomic_DNA"/>
</dbReference>
<dbReference type="Gene3D" id="2.40.10.10">
    <property type="entry name" value="Trypsin-like serine proteases"/>
    <property type="match status" value="1"/>
</dbReference>
<feature type="domain" description="Peptidase S1" evidence="4">
    <location>
        <begin position="28"/>
        <end position="251"/>
    </location>
</feature>
<dbReference type="GO" id="GO:0006508">
    <property type="term" value="P:proteolysis"/>
    <property type="evidence" value="ECO:0007669"/>
    <property type="project" value="UniProtKB-KW"/>
</dbReference>
<accession>A0A929FWR1</accession>
<dbReference type="CDD" id="cd00190">
    <property type="entry name" value="Tryp_SPc"/>
    <property type="match status" value="1"/>
</dbReference>
<dbReference type="FunFam" id="2.40.10.10:FF:000068">
    <property type="entry name" value="transmembrane protease serine 2"/>
    <property type="match status" value="1"/>
</dbReference>
<keyword evidence="3" id="KW-0732">Signal</keyword>
<evidence type="ECO:0000313" key="6">
    <source>
        <dbReference type="Proteomes" id="UP000598360"/>
    </source>
</evidence>
<dbReference type="AlphaFoldDB" id="A0A929FWR1"/>
<dbReference type="GO" id="GO:0004252">
    <property type="term" value="F:serine-type endopeptidase activity"/>
    <property type="evidence" value="ECO:0007669"/>
    <property type="project" value="InterPro"/>
</dbReference>
<dbReference type="PRINTS" id="PR00722">
    <property type="entry name" value="CHYMOTRYPSIN"/>
</dbReference>
<dbReference type="InterPro" id="IPR001314">
    <property type="entry name" value="Peptidase_S1A"/>
</dbReference>
<proteinExistence type="inferred from homology"/>
<comment type="caution">
    <text evidence="5">The sequence shown here is derived from an EMBL/GenBank/DDBJ whole genome shotgun (WGS) entry which is preliminary data.</text>
</comment>
<gene>
    <name evidence="5" type="ORF">IQ251_05090</name>
</gene>
<evidence type="ECO:0000259" key="4">
    <source>
        <dbReference type="PROSITE" id="PS50240"/>
    </source>
</evidence>
<keyword evidence="6" id="KW-1185">Reference proteome</keyword>
<dbReference type="InterPro" id="IPR018114">
    <property type="entry name" value="TRYPSIN_HIS"/>
</dbReference>
<dbReference type="PROSITE" id="PS50240">
    <property type="entry name" value="TRYPSIN_DOM"/>
    <property type="match status" value="1"/>
</dbReference>
<evidence type="ECO:0000256" key="3">
    <source>
        <dbReference type="SAM" id="SignalP"/>
    </source>
</evidence>
<reference evidence="5" key="1">
    <citation type="submission" date="2020-10" db="EMBL/GenBank/DDBJ databases">
        <title>Diversity and distribution of actinomycetes associated with coral in the coast of Hainan.</title>
        <authorList>
            <person name="Li F."/>
        </authorList>
    </citation>
    <scope>NUCLEOTIDE SEQUENCE</scope>
    <source>
        <strain evidence="5">HNM0983</strain>
    </source>
</reference>
<evidence type="ECO:0000256" key="1">
    <source>
        <dbReference type="ARBA" id="ARBA00007664"/>
    </source>
</evidence>
<keyword evidence="2" id="KW-1015">Disulfide bond</keyword>
<feature type="chain" id="PRO_5036898322" evidence="3">
    <location>
        <begin position="21"/>
        <end position="252"/>
    </location>
</feature>
<dbReference type="SMART" id="SM00020">
    <property type="entry name" value="Tryp_SPc"/>
    <property type="match status" value="1"/>
</dbReference>
<evidence type="ECO:0000313" key="5">
    <source>
        <dbReference type="EMBL" id="MBE9373821.1"/>
    </source>
</evidence>
<dbReference type="InterPro" id="IPR050430">
    <property type="entry name" value="Peptidase_S1"/>
</dbReference>
<organism evidence="5 6">
    <name type="scientific">Saccharopolyspora montiporae</name>
    <dbReference type="NCBI Taxonomy" id="2781240"/>
    <lineage>
        <taxon>Bacteria</taxon>
        <taxon>Bacillati</taxon>
        <taxon>Actinomycetota</taxon>
        <taxon>Actinomycetes</taxon>
        <taxon>Pseudonocardiales</taxon>
        <taxon>Pseudonocardiaceae</taxon>
        <taxon>Saccharopolyspora</taxon>
    </lineage>
</organism>
<dbReference type="InterPro" id="IPR001254">
    <property type="entry name" value="Trypsin_dom"/>
</dbReference>
<dbReference type="PROSITE" id="PS00134">
    <property type="entry name" value="TRYPSIN_HIS"/>
    <property type="match status" value="1"/>
</dbReference>
<dbReference type="Proteomes" id="UP000598360">
    <property type="component" value="Unassembled WGS sequence"/>
</dbReference>
<feature type="signal peptide" evidence="3">
    <location>
        <begin position="1"/>
        <end position="20"/>
    </location>
</feature>
<dbReference type="PANTHER" id="PTHR24276">
    <property type="entry name" value="POLYSERASE-RELATED"/>
    <property type="match status" value="1"/>
</dbReference>